<accession>A0A517MME5</accession>
<dbReference type="AlphaFoldDB" id="A0A517MME5"/>
<reference evidence="1 2" key="1">
    <citation type="submission" date="2019-02" db="EMBL/GenBank/DDBJ databases">
        <title>Deep-cultivation of Planctomycetes and their phenomic and genomic characterization uncovers novel biology.</title>
        <authorList>
            <person name="Wiegand S."/>
            <person name="Jogler M."/>
            <person name="Boedeker C."/>
            <person name="Pinto D."/>
            <person name="Vollmers J."/>
            <person name="Rivas-Marin E."/>
            <person name="Kohn T."/>
            <person name="Peeters S.H."/>
            <person name="Heuer A."/>
            <person name="Rast P."/>
            <person name="Oberbeckmann S."/>
            <person name="Bunk B."/>
            <person name="Jeske O."/>
            <person name="Meyerdierks A."/>
            <person name="Storesund J.E."/>
            <person name="Kallscheuer N."/>
            <person name="Luecker S."/>
            <person name="Lage O.M."/>
            <person name="Pohl T."/>
            <person name="Merkel B.J."/>
            <person name="Hornburger P."/>
            <person name="Mueller R.-W."/>
            <person name="Bruemmer F."/>
            <person name="Labrenz M."/>
            <person name="Spormann A.M."/>
            <person name="Op den Camp H."/>
            <person name="Overmann J."/>
            <person name="Amann R."/>
            <person name="Jetten M.S.M."/>
            <person name="Mascher T."/>
            <person name="Medema M.H."/>
            <person name="Devos D.P."/>
            <person name="Kaster A.-K."/>
            <person name="Ovreas L."/>
            <person name="Rohde M."/>
            <person name="Galperin M.Y."/>
            <person name="Jogler C."/>
        </authorList>
    </citation>
    <scope>NUCLEOTIDE SEQUENCE [LARGE SCALE GENOMIC DNA]</scope>
    <source>
        <strain evidence="1 2">FF011L</strain>
    </source>
</reference>
<dbReference type="RefSeq" id="WP_145354257.1">
    <property type="nucleotide sequence ID" value="NZ_CP036262.1"/>
</dbReference>
<organism evidence="1 2">
    <name type="scientific">Roseimaritima multifibrata</name>
    <dbReference type="NCBI Taxonomy" id="1930274"/>
    <lineage>
        <taxon>Bacteria</taxon>
        <taxon>Pseudomonadati</taxon>
        <taxon>Planctomycetota</taxon>
        <taxon>Planctomycetia</taxon>
        <taxon>Pirellulales</taxon>
        <taxon>Pirellulaceae</taxon>
        <taxon>Roseimaritima</taxon>
    </lineage>
</organism>
<name>A0A517MME5_9BACT</name>
<evidence type="ECO:0000313" key="2">
    <source>
        <dbReference type="Proteomes" id="UP000320672"/>
    </source>
</evidence>
<keyword evidence="2" id="KW-1185">Reference proteome</keyword>
<dbReference type="OrthoDB" id="263799at2"/>
<dbReference type="Proteomes" id="UP000320672">
    <property type="component" value="Chromosome"/>
</dbReference>
<dbReference type="EMBL" id="CP036262">
    <property type="protein sequence ID" value="QDS96055.1"/>
    <property type="molecule type" value="Genomic_DNA"/>
</dbReference>
<evidence type="ECO:0000313" key="1">
    <source>
        <dbReference type="EMBL" id="QDS96055.1"/>
    </source>
</evidence>
<gene>
    <name evidence="1" type="ORF">FF011L_48590</name>
</gene>
<proteinExistence type="predicted"/>
<dbReference type="KEGG" id="rml:FF011L_48590"/>
<protein>
    <submittedName>
        <fullName evidence="1">Uncharacterized protein</fullName>
    </submittedName>
</protein>
<sequence length="196" mass="22035">MSKPEPDSKASNPDVIQFANCLNDIEHRIVKRLRQDAETTEGREQLIRSTGAGDPQLIEELIDLSITAEGLISLRLFPLVLVAWAEDRADGPERKTVMEEARRIGIRDDSVPFVLLDQWMTRQPPGITVDAWKRSLRLDFARMSPLAQQKLIRMTEKQMVAVAKASGGILGLGKVSKKERILIDHLVSTMEEQTHS</sequence>